<sequence>MKTNSSILKAASRKLGLSFLLAASAVVAFATLGDGKSSKEKPRKLLLGNKASSLKPGSFSLQTGYTFRGSQVISSEGTTQYINITTPVVTYQQGHAVYSMPARKKVTLNLNTQRSQGQGATVNINF</sequence>
<feature type="signal peptide" evidence="1">
    <location>
        <begin position="1"/>
        <end position="30"/>
    </location>
</feature>
<comment type="caution">
    <text evidence="2">The sequence shown here is derived from an EMBL/GenBank/DDBJ whole genome shotgun (WGS) entry which is preliminary data.</text>
</comment>
<name>A0ABS9KRN6_9BACT</name>
<evidence type="ECO:0000313" key="2">
    <source>
        <dbReference type="EMBL" id="MCG2614988.1"/>
    </source>
</evidence>
<accession>A0ABS9KRN6</accession>
<dbReference type="EMBL" id="JAKLTR010000006">
    <property type="protein sequence ID" value="MCG2614988.1"/>
    <property type="molecule type" value="Genomic_DNA"/>
</dbReference>
<evidence type="ECO:0000256" key="1">
    <source>
        <dbReference type="SAM" id="SignalP"/>
    </source>
</evidence>
<feature type="chain" id="PRO_5045758785" evidence="1">
    <location>
        <begin position="31"/>
        <end position="126"/>
    </location>
</feature>
<reference evidence="2" key="1">
    <citation type="submission" date="2022-01" db="EMBL/GenBank/DDBJ databases">
        <authorList>
            <person name="Jo J.-H."/>
            <person name="Im W.-T."/>
        </authorList>
    </citation>
    <scope>NUCLEOTIDE SEQUENCE</scope>
    <source>
        <strain evidence="2">NA20</strain>
    </source>
</reference>
<proteinExistence type="predicted"/>
<gene>
    <name evidence="2" type="ORF">LZZ85_11875</name>
</gene>
<protein>
    <submittedName>
        <fullName evidence="2">Uncharacterized protein</fullName>
    </submittedName>
</protein>
<dbReference type="RefSeq" id="WP_237871912.1">
    <property type="nucleotide sequence ID" value="NZ_JAKLTR010000006.1"/>
</dbReference>
<keyword evidence="1" id="KW-0732">Signal</keyword>
<keyword evidence="3" id="KW-1185">Reference proteome</keyword>
<organism evidence="2 3">
    <name type="scientific">Terrimonas ginsenosidimutans</name>
    <dbReference type="NCBI Taxonomy" id="2908004"/>
    <lineage>
        <taxon>Bacteria</taxon>
        <taxon>Pseudomonadati</taxon>
        <taxon>Bacteroidota</taxon>
        <taxon>Chitinophagia</taxon>
        <taxon>Chitinophagales</taxon>
        <taxon>Chitinophagaceae</taxon>
        <taxon>Terrimonas</taxon>
    </lineage>
</organism>
<dbReference type="Proteomes" id="UP001165367">
    <property type="component" value="Unassembled WGS sequence"/>
</dbReference>
<evidence type="ECO:0000313" key="3">
    <source>
        <dbReference type="Proteomes" id="UP001165367"/>
    </source>
</evidence>